<dbReference type="RefSeq" id="WP_284313376.1">
    <property type="nucleotide sequence ID" value="NZ_BSPC01000028.1"/>
</dbReference>
<evidence type="ECO:0000259" key="1">
    <source>
        <dbReference type="Pfam" id="PF07484"/>
    </source>
</evidence>
<name>A0ABQ6CJ31_9HYPH</name>
<dbReference type="SUPFAM" id="SSF88874">
    <property type="entry name" value="Receptor-binding domain of short tail fibre protein gp12"/>
    <property type="match status" value="1"/>
</dbReference>
<evidence type="ECO:0000313" key="3">
    <source>
        <dbReference type="Proteomes" id="UP001156882"/>
    </source>
</evidence>
<dbReference type="Pfam" id="PF07484">
    <property type="entry name" value="Collar"/>
    <property type="match status" value="1"/>
</dbReference>
<protein>
    <submittedName>
        <fullName evidence="2">Microcystin dependent MdpB family protein</fullName>
    </submittedName>
</protein>
<dbReference type="EMBL" id="BSPC01000028">
    <property type="protein sequence ID" value="GLS20281.1"/>
    <property type="molecule type" value="Genomic_DNA"/>
</dbReference>
<dbReference type="InterPro" id="IPR037053">
    <property type="entry name" value="Phage_tail_collar_dom_sf"/>
</dbReference>
<dbReference type="InterPro" id="IPR011083">
    <property type="entry name" value="Phage_tail_collar_dom"/>
</dbReference>
<dbReference type="Proteomes" id="UP001156882">
    <property type="component" value="Unassembled WGS sequence"/>
</dbReference>
<dbReference type="Gene3D" id="3.90.1340.10">
    <property type="entry name" value="Phage tail collar domain"/>
    <property type="match status" value="1"/>
</dbReference>
<proteinExistence type="predicted"/>
<gene>
    <name evidence="2" type="ORF">GCM10007874_32980</name>
</gene>
<sequence length="183" mass="18809">MSDTYVGQILAFAGTFAPRGYVLCAGQLLPISQFDVLYNLIGTTYGGDGVNTFAVPDLRSRVPIHQGQGPGLSNYLLGTVAGVENVALISAQIPAHSHLVTVVTGQGSSSVSTPGSATYLADGYQNPPTAAYNYLPYSSSNTQVALAGNTIKTAGGGLPHSNIQPCQAILYCIAIAGVYPSQG</sequence>
<reference evidence="3" key="1">
    <citation type="journal article" date="2019" name="Int. J. Syst. Evol. Microbiol.">
        <title>The Global Catalogue of Microorganisms (GCM) 10K type strain sequencing project: providing services to taxonomists for standard genome sequencing and annotation.</title>
        <authorList>
            <consortium name="The Broad Institute Genomics Platform"/>
            <consortium name="The Broad Institute Genome Sequencing Center for Infectious Disease"/>
            <person name="Wu L."/>
            <person name="Ma J."/>
        </authorList>
    </citation>
    <scope>NUCLEOTIDE SEQUENCE [LARGE SCALE GENOMIC DNA]</scope>
    <source>
        <strain evidence="3">NBRC 101365</strain>
    </source>
</reference>
<accession>A0ABQ6CJ31</accession>
<organism evidence="2 3">
    <name type="scientific">Labrys miyagiensis</name>
    <dbReference type="NCBI Taxonomy" id="346912"/>
    <lineage>
        <taxon>Bacteria</taxon>
        <taxon>Pseudomonadati</taxon>
        <taxon>Pseudomonadota</taxon>
        <taxon>Alphaproteobacteria</taxon>
        <taxon>Hyphomicrobiales</taxon>
        <taxon>Xanthobacteraceae</taxon>
        <taxon>Labrys</taxon>
    </lineage>
</organism>
<feature type="domain" description="Phage tail collar" evidence="1">
    <location>
        <begin position="7"/>
        <end position="63"/>
    </location>
</feature>
<evidence type="ECO:0000313" key="2">
    <source>
        <dbReference type="EMBL" id="GLS20281.1"/>
    </source>
</evidence>
<comment type="caution">
    <text evidence="2">The sequence shown here is derived from an EMBL/GenBank/DDBJ whole genome shotgun (WGS) entry which is preliminary data.</text>
</comment>
<keyword evidence="3" id="KW-1185">Reference proteome</keyword>